<dbReference type="KEGG" id="pkc:PKB_0097"/>
<evidence type="ECO:0000256" key="3">
    <source>
        <dbReference type="ARBA" id="ARBA00022679"/>
    </source>
</evidence>
<dbReference type="Proteomes" id="UP000025241">
    <property type="component" value="Chromosome I"/>
</dbReference>
<proteinExistence type="predicted"/>
<protein>
    <recommendedName>
        <fullName evidence="5">Chemotaxis protein methyltransferase</fullName>
        <ecNumber evidence="5">2.1.1.80</ecNumber>
    </recommendedName>
</protein>
<dbReference type="eggNOG" id="COG1352">
    <property type="taxonomic scope" value="Bacteria"/>
</dbReference>
<dbReference type="HOGENOM" id="CLU_025854_0_0_6"/>
<feature type="binding site" evidence="6">
    <location>
        <position position="124"/>
    </location>
    <ligand>
        <name>S-adenosyl-L-methionine</name>
        <dbReference type="ChEBI" id="CHEBI:59789"/>
    </ligand>
</feature>
<accession>A0A024H9Q1</accession>
<keyword evidence="2 5" id="KW-0489">Methyltransferase</keyword>
<dbReference type="EC" id="2.1.1.80" evidence="5"/>
<dbReference type="GO" id="GO:0008983">
    <property type="term" value="F:protein-glutamate O-methyltransferase activity"/>
    <property type="evidence" value="ECO:0007669"/>
    <property type="project" value="UniProtKB-EC"/>
</dbReference>
<dbReference type="InterPro" id="IPR029063">
    <property type="entry name" value="SAM-dependent_MTases_sf"/>
</dbReference>
<feature type="binding site" evidence="6">
    <location>
        <begin position="225"/>
        <end position="226"/>
    </location>
    <ligand>
        <name>S-adenosyl-L-methionine</name>
        <dbReference type="ChEBI" id="CHEBI:59789"/>
    </ligand>
</feature>
<organism evidence="8 9">
    <name type="scientific">Pseudomonas knackmussii (strain DSM 6978 / CCUG 54928 / LMG 23759 / B13)</name>
    <dbReference type="NCBI Taxonomy" id="1301098"/>
    <lineage>
        <taxon>Bacteria</taxon>
        <taxon>Pseudomonadati</taxon>
        <taxon>Pseudomonadota</taxon>
        <taxon>Gammaproteobacteria</taxon>
        <taxon>Pseudomonadales</taxon>
        <taxon>Pseudomonadaceae</taxon>
        <taxon>Pseudomonas</taxon>
    </lineage>
</organism>
<dbReference type="InterPro" id="IPR000780">
    <property type="entry name" value="CheR_MeTrfase"/>
</dbReference>
<feature type="binding site" evidence="6">
    <location>
        <position position="149"/>
    </location>
    <ligand>
        <name>S-adenosyl-L-methionine</name>
        <dbReference type="ChEBI" id="CHEBI:59789"/>
    </ligand>
</feature>
<sequence length="282" mass="32528">MSGITLPNPGGHEFLYTRRDFLQVRQVLYRRTGISLSESKEQLVYSRLSRRLRALRLDSFGAYLAYLAENDEEWQQFVNALTTNLTAFFRERHHFDTLATLARDPARRHRPLRFWSSASSTGEEPYSMAMTLVEAFGSFQAPVQILASDIDTRVLDTARQGIYPLDRVESLELARKQRFFQRGSGPNAGKVRVVPELRELVRFQQINLLDARWDVQGEFDAIFCRNVMIYFDKPTQTALLERLVRLLRPDGLFFAGHSENFVHAGHLVRAVGRSTYQRVAAR</sequence>
<dbReference type="InterPro" id="IPR036804">
    <property type="entry name" value="CheR_N_sf"/>
</dbReference>
<evidence type="ECO:0000256" key="4">
    <source>
        <dbReference type="ARBA" id="ARBA00022691"/>
    </source>
</evidence>
<dbReference type="Pfam" id="PF03705">
    <property type="entry name" value="CheR_N"/>
    <property type="match status" value="1"/>
</dbReference>
<dbReference type="InterPro" id="IPR022642">
    <property type="entry name" value="CheR_C"/>
</dbReference>
<evidence type="ECO:0000256" key="2">
    <source>
        <dbReference type="ARBA" id="ARBA00022603"/>
    </source>
</evidence>
<keyword evidence="4 5" id="KW-0949">S-adenosyl-L-methionine</keyword>
<dbReference type="Pfam" id="PF01739">
    <property type="entry name" value="CheR"/>
    <property type="match status" value="1"/>
</dbReference>
<feature type="binding site" evidence="6">
    <location>
        <begin position="207"/>
        <end position="208"/>
    </location>
    <ligand>
        <name>S-adenosyl-L-methionine</name>
        <dbReference type="ChEBI" id="CHEBI:59789"/>
    </ligand>
</feature>
<dbReference type="SUPFAM" id="SSF53335">
    <property type="entry name" value="S-adenosyl-L-methionine-dependent methyltransferases"/>
    <property type="match status" value="1"/>
</dbReference>
<dbReference type="PRINTS" id="PR00996">
    <property type="entry name" value="CHERMTFRASE"/>
</dbReference>
<evidence type="ECO:0000256" key="1">
    <source>
        <dbReference type="ARBA" id="ARBA00001541"/>
    </source>
</evidence>
<dbReference type="PANTHER" id="PTHR24422">
    <property type="entry name" value="CHEMOTAXIS PROTEIN METHYLTRANSFERASE"/>
    <property type="match status" value="1"/>
</dbReference>
<dbReference type="PANTHER" id="PTHR24422:SF19">
    <property type="entry name" value="CHEMOTAXIS PROTEIN METHYLTRANSFERASE"/>
    <property type="match status" value="1"/>
</dbReference>
<feature type="domain" description="CheR-type methyltransferase" evidence="7">
    <location>
        <begin position="9"/>
        <end position="281"/>
    </location>
</feature>
<dbReference type="SMART" id="SM00138">
    <property type="entry name" value="MeTrc"/>
    <property type="match status" value="1"/>
</dbReference>
<dbReference type="EMBL" id="HG322950">
    <property type="protein sequence ID" value="CDF81476.1"/>
    <property type="molecule type" value="Genomic_DNA"/>
</dbReference>
<feature type="binding site" evidence="6">
    <location>
        <position position="90"/>
    </location>
    <ligand>
        <name>S-adenosyl-L-methionine</name>
        <dbReference type="ChEBI" id="CHEBI:59789"/>
    </ligand>
</feature>
<dbReference type="InterPro" id="IPR022641">
    <property type="entry name" value="CheR_N"/>
</dbReference>
<keyword evidence="3 5" id="KW-0808">Transferase</keyword>
<name>A0A024H9Q1_PSEKB</name>
<dbReference type="GO" id="GO:0032259">
    <property type="term" value="P:methylation"/>
    <property type="evidence" value="ECO:0007669"/>
    <property type="project" value="UniProtKB-KW"/>
</dbReference>
<reference evidence="8 9" key="2">
    <citation type="submission" date="2014-05" db="EMBL/GenBank/DDBJ databases">
        <title>Genome sequence of the 3-chlorobenzoate degrading bacterium Pseudomonas knackmussii B13 shows multiple evidence for horizontal gene transfer.</title>
        <authorList>
            <person name="Miyazaki R."/>
            <person name="Bertelli C."/>
            <person name="Falquet L."/>
            <person name="Robinson-Rechavi M."/>
            <person name="Gharib W."/>
            <person name="Roy S."/>
            <person name="Van der Meer J.R."/>
        </authorList>
    </citation>
    <scope>NUCLEOTIDE SEQUENCE [LARGE SCALE GENOMIC DNA]</scope>
    <source>
        <strain evidence="8 9">B13</strain>
    </source>
</reference>
<dbReference type="Gene3D" id="3.40.50.150">
    <property type="entry name" value="Vaccinia Virus protein VP39"/>
    <property type="match status" value="1"/>
</dbReference>
<dbReference type="InterPro" id="IPR026024">
    <property type="entry name" value="Chemotaxis_MeTrfase_CheR"/>
</dbReference>
<gene>
    <name evidence="8" type="primary">cheR2</name>
    <name evidence="8" type="ORF">PKB_0097</name>
</gene>
<evidence type="ECO:0000256" key="6">
    <source>
        <dbReference type="PIRSR" id="PIRSR000410-1"/>
    </source>
</evidence>
<feature type="binding site" evidence="6">
    <location>
        <position position="84"/>
    </location>
    <ligand>
        <name>S-adenosyl-L-methionine</name>
        <dbReference type="ChEBI" id="CHEBI:59789"/>
    </ligand>
</feature>
<dbReference type="Gene3D" id="1.10.155.10">
    <property type="entry name" value="Chemotaxis receptor methyltransferase CheR, N-terminal domain"/>
    <property type="match status" value="1"/>
</dbReference>
<evidence type="ECO:0000313" key="8">
    <source>
        <dbReference type="EMBL" id="CDF81476.1"/>
    </source>
</evidence>
<keyword evidence="9" id="KW-1185">Reference proteome</keyword>
<dbReference type="STRING" id="1301098.PKB_0097"/>
<dbReference type="PROSITE" id="PS50123">
    <property type="entry name" value="CHER"/>
    <property type="match status" value="1"/>
</dbReference>
<dbReference type="SUPFAM" id="SSF47757">
    <property type="entry name" value="Chemotaxis receptor methyltransferase CheR, N-terminal domain"/>
    <property type="match status" value="1"/>
</dbReference>
<evidence type="ECO:0000256" key="5">
    <source>
        <dbReference type="PIRNR" id="PIRNR000410"/>
    </source>
</evidence>
<dbReference type="OrthoDB" id="9816309at2"/>
<comment type="catalytic activity">
    <reaction evidence="1 5">
        <text>L-glutamyl-[protein] + S-adenosyl-L-methionine = [protein]-L-glutamate 5-O-methyl ester + S-adenosyl-L-homocysteine</text>
        <dbReference type="Rhea" id="RHEA:24452"/>
        <dbReference type="Rhea" id="RHEA-COMP:10208"/>
        <dbReference type="Rhea" id="RHEA-COMP:10311"/>
        <dbReference type="ChEBI" id="CHEBI:29973"/>
        <dbReference type="ChEBI" id="CHEBI:57856"/>
        <dbReference type="ChEBI" id="CHEBI:59789"/>
        <dbReference type="ChEBI" id="CHEBI:82795"/>
        <dbReference type="EC" id="2.1.1.80"/>
    </reaction>
</comment>
<dbReference type="PIRSF" id="PIRSF000410">
    <property type="entry name" value="CheR"/>
    <property type="match status" value="1"/>
</dbReference>
<dbReference type="PATRIC" id="fig|1301098.3.peg.101"/>
<evidence type="ECO:0000313" key="9">
    <source>
        <dbReference type="Proteomes" id="UP000025241"/>
    </source>
</evidence>
<dbReference type="InterPro" id="IPR050903">
    <property type="entry name" value="Bact_Chemotaxis_MeTrfase"/>
</dbReference>
<dbReference type="AlphaFoldDB" id="A0A024H9Q1"/>
<comment type="function">
    <text evidence="5">Methylation of the membrane-bound methyl-accepting chemotaxis proteins (MCP) to form gamma-glutamyl methyl ester residues in MCP.</text>
</comment>
<feature type="binding site" evidence="6">
    <location>
        <position position="86"/>
    </location>
    <ligand>
        <name>S-adenosyl-L-methionine</name>
        <dbReference type="ChEBI" id="CHEBI:59789"/>
    </ligand>
</feature>
<evidence type="ECO:0000259" key="7">
    <source>
        <dbReference type="PROSITE" id="PS50123"/>
    </source>
</evidence>
<dbReference type="RefSeq" id="WP_043248105.1">
    <property type="nucleotide sequence ID" value="NZ_HG322950.1"/>
</dbReference>
<reference evidence="8 9" key="1">
    <citation type="submission" date="2013-03" db="EMBL/GenBank/DDBJ databases">
        <authorList>
            <person name="Linke B."/>
        </authorList>
    </citation>
    <scope>NUCLEOTIDE SEQUENCE [LARGE SCALE GENOMIC DNA]</scope>
    <source>
        <strain evidence="8 9">B13</strain>
    </source>
</reference>